<dbReference type="EMBL" id="ML975169">
    <property type="protein sequence ID" value="KAF1809943.1"/>
    <property type="molecule type" value="Genomic_DNA"/>
</dbReference>
<feature type="signal peptide" evidence="8">
    <location>
        <begin position="1"/>
        <end position="29"/>
    </location>
</feature>
<feature type="chain" id="PRO_5044631632" description="GOLD domain-containing protein" evidence="8">
    <location>
        <begin position="30"/>
        <end position="233"/>
    </location>
</feature>
<evidence type="ECO:0000256" key="3">
    <source>
        <dbReference type="ARBA" id="ARBA00022692"/>
    </source>
</evidence>
<keyword evidence="3 7" id="KW-0812">Transmembrane</keyword>
<evidence type="ECO:0000256" key="7">
    <source>
        <dbReference type="RuleBase" id="RU003827"/>
    </source>
</evidence>
<evidence type="ECO:0000259" key="9">
    <source>
        <dbReference type="PROSITE" id="PS50866"/>
    </source>
</evidence>
<evidence type="ECO:0000313" key="11">
    <source>
        <dbReference type="Proteomes" id="UP000504638"/>
    </source>
</evidence>
<dbReference type="PANTHER" id="PTHR22811">
    <property type="entry name" value="TRANSMEMBRANE EMP24 DOMAIN-CONTAINING PROTEIN"/>
    <property type="match status" value="1"/>
</dbReference>
<keyword evidence="6" id="KW-0472">Membrane</keyword>
<evidence type="ECO:0000256" key="8">
    <source>
        <dbReference type="SAM" id="SignalP"/>
    </source>
</evidence>
<dbReference type="Proteomes" id="UP000504638">
    <property type="component" value="Unplaced"/>
</dbReference>
<dbReference type="InterPro" id="IPR015720">
    <property type="entry name" value="Emp24-like"/>
</dbReference>
<comment type="similarity">
    <text evidence="2 7">Belongs to the EMP24/GP25L family.</text>
</comment>
<dbReference type="PROSITE" id="PS50866">
    <property type="entry name" value="GOLD"/>
    <property type="match status" value="1"/>
</dbReference>
<keyword evidence="4 8" id="KW-0732">Signal</keyword>
<comment type="subcellular location">
    <subcellularLocation>
        <location evidence="1 7">Membrane</location>
        <topology evidence="1 7">Single-pass type I membrane protein</topology>
    </subcellularLocation>
</comment>
<dbReference type="GeneID" id="54417228"/>
<dbReference type="RefSeq" id="XP_033531574.1">
    <property type="nucleotide sequence ID" value="XM_033676658.1"/>
</dbReference>
<evidence type="ECO:0000256" key="4">
    <source>
        <dbReference type="ARBA" id="ARBA00022729"/>
    </source>
</evidence>
<organism evidence="10">
    <name type="scientific">Eremomyces bilateralis CBS 781.70</name>
    <dbReference type="NCBI Taxonomy" id="1392243"/>
    <lineage>
        <taxon>Eukaryota</taxon>
        <taxon>Fungi</taxon>
        <taxon>Dikarya</taxon>
        <taxon>Ascomycota</taxon>
        <taxon>Pezizomycotina</taxon>
        <taxon>Dothideomycetes</taxon>
        <taxon>Dothideomycetes incertae sedis</taxon>
        <taxon>Eremomycetales</taxon>
        <taxon>Eremomycetaceae</taxon>
        <taxon>Eremomyces</taxon>
    </lineage>
</organism>
<evidence type="ECO:0000313" key="12">
    <source>
        <dbReference type="RefSeq" id="XP_033531574.1"/>
    </source>
</evidence>
<reference evidence="10 12" key="1">
    <citation type="submission" date="2020-01" db="EMBL/GenBank/DDBJ databases">
        <authorList>
            <consortium name="DOE Joint Genome Institute"/>
            <person name="Haridas S."/>
            <person name="Albert R."/>
            <person name="Binder M."/>
            <person name="Bloem J."/>
            <person name="Labutti K."/>
            <person name="Salamov A."/>
            <person name="Andreopoulos B."/>
            <person name="Baker S.E."/>
            <person name="Barry K."/>
            <person name="Bills G."/>
            <person name="Bluhm B.H."/>
            <person name="Cannon C."/>
            <person name="Castanera R."/>
            <person name="Culley D.E."/>
            <person name="Daum C."/>
            <person name="Ezra D."/>
            <person name="Gonzalez J.B."/>
            <person name="Henrissat B."/>
            <person name="Kuo A."/>
            <person name="Liang C."/>
            <person name="Lipzen A."/>
            <person name="Lutzoni F."/>
            <person name="Magnuson J."/>
            <person name="Mondo S."/>
            <person name="Nolan M."/>
            <person name="Ohm R."/>
            <person name="Pangilinan J."/>
            <person name="Park H.-J."/>
            <person name="Ramirez L."/>
            <person name="Alfaro M."/>
            <person name="Sun H."/>
            <person name="Tritt A."/>
            <person name="Yoshinaga Y."/>
            <person name="Zwiers L.-H."/>
            <person name="Turgeon B.G."/>
            <person name="Goodwin S.B."/>
            <person name="Spatafora J.W."/>
            <person name="Crous P.W."/>
            <person name="Grigoriev I.V."/>
        </authorList>
    </citation>
    <scope>NUCLEOTIDE SEQUENCE</scope>
    <source>
        <strain evidence="10 12">CBS 781.70</strain>
    </source>
</reference>
<keyword evidence="5" id="KW-1133">Transmembrane helix</keyword>
<dbReference type="InterPro" id="IPR009038">
    <property type="entry name" value="GOLD_dom"/>
</dbReference>
<gene>
    <name evidence="10 12" type="ORF">P152DRAFT_402501</name>
</gene>
<dbReference type="AlphaFoldDB" id="A0A6G1FVZ0"/>
<reference evidence="12" key="2">
    <citation type="submission" date="2020-04" db="EMBL/GenBank/DDBJ databases">
        <authorList>
            <consortium name="NCBI Genome Project"/>
        </authorList>
    </citation>
    <scope>NUCLEOTIDE SEQUENCE</scope>
    <source>
        <strain evidence="12">CBS 781.70</strain>
    </source>
</reference>
<proteinExistence type="inferred from homology"/>
<dbReference type="Pfam" id="PF01105">
    <property type="entry name" value="EMP24_GP25L"/>
    <property type="match status" value="1"/>
</dbReference>
<protein>
    <recommendedName>
        <fullName evidence="9">GOLD domain-containing protein</fullName>
    </recommendedName>
</protein>
<evidence type="ECO:0000256" key="1">
    <source>
        <dbReference type="ARBA" id="ARBA00004479"/>
    </source>
</evidence>
<name>A0A6G1FVZ0_9PEZI</name>
<evidence type="ECO:0000313" key="10">
    <source>
        <dbReference type="EMBL" id="KAF1809943.1"/>
    </source>
</evidence>
<reference evidence="12" key="3">
    <citation type="submission" date="2025-04" db="UniProtKB">
        <authorList>
            <consortium name="RefSeq"/>
        </authorList>
    </citation>
    <scope>IDENTIFICATION</scope>
    <source>
        <strain evidence="12">CBS 781.70</strain>
    </source>
</reference>
<evidence type="ECO:0000256" key="2">
    <source>
        <dbReference type="ARBA" id="ARBA00007104"/>
    </source>
</evidence>
<evidence type="ECO:0000256" key="6">
    <source>
        <dbReference type="ARBA" id="ARBA00023136"/>
    </source>
</evidence>
<dbReference type="OrthoDB" id="3427at2759"/>
<evidence type="ECO:0000256" key="5">
    <source>
        <dbReference type="ARBA" id="ARBA00022989"/>
    </source>
</evidence>
<accession>A0A6G1FVZ0</accession>
<keyword evidence="11" id="KW-1185">Reference proteome</keyword>
<dbReference type="SMART" id="SM01190">
    <property type="entry name" value="EMP24_GP25L"/>
    <property type="match status" value="1"/>
</dbReference>
<sequence>MARETFGRPRIGQFLSYLLFAILILPSHALHFFIDSAGPKCFYEELPKDTMVVGDYKAERFSEQTGKYEIDNHMKVYISVEEVFDNDHRIVSQHGDAKGRFTFSAADSGDHRLCFVPTPASIAGSWLSGGHPDNKGIKFTLDMVIGETSAIESNDKGKLQDIVTRVRDLNGRLQDIRREQVFQRERESEFRDQSESTNAKVVKWTLVQLVILGVTCAWQLSHLRSFFIKQKLT</sequence>
<feature type="domain" description="GOLD" evidence="9">
    <location>
        <begin position="39"/>
        <end position="143"/>
    </location>
</feature>
<dbReference type="GO" id="GO:0016020">
    <property type="term" value="C:membrane"/>
    <property type="evidence" value="ECO:0007669"/>
    <property type="project" value="UniProtKB-SubCell"/>
</dbReference>